<sequence length="118" mass="13131">MSSSGGEIDRTGKLNTAFLDVSTQHLHFIHELANRLANFPVADEVASVENRWCQLRDIVKSPALDVLGRALPQHQGCFDDNDAAINVLLAEKNQFQNAYVDRPTTANKTAFYQSRCLV</sequence>
<gene>
    <name evidence="1" type="ORF">SSLN_LOCUS11317</name>
</gene>
<accession>A0A183T4B9</accession>
<organism evidence="3">
    <name type="scientific">Schistocephalus solidus</name>
    <name type="common">Tapeworm</name>
    <dbReference type="NCBI Taxonomy" id="70667"/>
    <lineage>
        <taxon>Eukaryota</taxon>
        <taxon>Metazoa</taxon>
        <taxon>Spiralia</taxon>
        <taxon>Lophotrochozoa</taxon>
        <taxon>Platyhelminthes</taxon>
        <taxon>Cestoda</taxon>
        <taxon>Eucestoda</taxon>
        <taxon>Diphyllobothriidea</taxon>
        <taxon>Diphyllobothriidae</taxon>
        <taxon>Schistocephalus</taxon>
    </lineage>
</organism>
<evidence type="ECO:0000313" key="2">
    <source>
        <dbReference type="Proteomes" id="UP000275846"/>
    </source>
</evidence>
<dbReference type="Proteomes" id="UP000275846">
    <property type="component" value="Unassembled WGS sequence"/>
</dbReference>
<evidence type="ECO:0000313" key="1">
    <source>
        <dbReference type="EMBL" id="VDL97702.1"/>
    </source>
</evidence>
<proteinExistence type="predicted"/>
<evidence type="ECO:0000313" key="3">
    <source>
        <dbReference type="WBParaSite" id="SSLN_0001174801-mRNA-1"/>
    </source>
</evidence>
<dbReference type="WBParaSite" id="SSLN_0001174801-mRNA-1">
    <property type="protein sequence ID" value="SSLN_0001174801-mRNA-1"/>
    <property type="gene ID" value="SSLN_0001174801"/>
</dbReference>
<name>A0A183T4B9_SCHSO</name>
<protein>
    <submittedName>
        <fullName evidence="1 3">Uncharacterized protein</fullName>
    </submittedName>
</protein>
<reference evidence="3" key="1">
    <citation type="submission" date="2016-06" db="UniProtKB">
        <authorList>
            <consortium name="WormBaseParasite"/>
        </authorList>
    </citation>
    <scope>IDENTIFICATION</scope>
</reference>
<reference evidence="1 2" key="2">
    <citation type="submission" date="2018-11" db="EMBL/GenBank/DDBJ databases">
        <authorList>
            <consortium name="Pathogen Informatics"/>
        </authorList>
    </citation>
    <scope>NUCLEOTIDE SEQUENCE [LARGE SCALE GENOMIC DNA]</scope>
    <source>
        <strain evidence="1 2">NST_G2</strain>
    </source>
</reference>
<dbReference type="AlphaFoldDB" id="A0A183T4B9"/>
<dbReference type="EMBL" id="UYSU01036436">
    <property type="protein sequence ID" value="VDL97702.1"/>
    <property type="molecule type" value="Genomic_DNA"/>
</dbReference>
<keyword evidence="2" id="KW-1185">Reference proteome</keyword>